<proteinExistence type="predicted"/>
<sequence length="276" mass="30821">MNKKMLALKGADCHVDNSKQEFAMRRIIFVALSLSLSLFLLTPEPVAAQDEIVVTGSRISRANKFEEKGGAPGVTVIKRGDFLLLEVFIESDARDETERLSEIAATIDRFIGLARADTSIELSIVESGTTVRNLTTMNYQQGISRGGRPDTSIARIRVKTAIPEQVENSANLAGKLSRFVDKVDEKGRITISTNGETAVSVVDPYQYRNEVVAEVVKEIKTITETLGPEYVAIIEGLDRQVYWDRKGDIDLAFSLPYTYEIIPNTLHSKWRMEYED</sequence>
<reference evidence="1 2" key="1">
    <citation type="journal article" date="2014" name="Int. J. Syst. Evol. Microbiol.">
        <title>Complete genome sequence of Corynebacterium casei LMG S-19264T (=DSM 44701T), isolated from a smear-ripened cheese.</title>
        <authorList>
            <consortium name="US DOE Joint Genome Institute (JGI-PGF)"/>
            <person name="Walter F."/>
            <person name="Albersmeier A."/>
            <person name="Kalinowski J."/>
            <person name="Ruckert C."/>
        </authorList>
    </citation>
    <scope>NUCLEOTIDE SEQUENCE [LARGE SCALE GENOMIC DNA]</scope>
    <source>
        <strain evidence="1 2">KCTC 23968</strain>
    </source>
</reference>
<keyword evidence="2" id="KW-1185">Reference proteome</keyword>
<evidence type="ECO:0000313" key="2">
    <source>
        <dbReference type="Proteomes" id="UP000600865"/>
    </source>
</evidence>
<dbReference type="AlphaFoldDB" id="A0A918NFJ1"/>
<dbReference type="EMBL" id="BMYV01000001">
    <property type="protein sequence ID" value="GGX63662.1"/>
    <property type="molecule type" value="Genomic_DNA"/>
</dbReference>
<accession>A0A918NFJ1</accession>
<name>A0A918NFJ1_9PROT</name>
<evidence type="ECO:0000313" key="1">
    <source>
        <dbReference type="EMBL" id="GGX63662.1"/>
    </source>
</evidence>
<comment type="caution">
    <text evidence="1">The sequence shown here is derived from an EMBL/GenBank/DDBJ whole genome shotgun (WGS) entry which is preliminary data.</text>
</comment>
<gene>
    <name evidence="1" type="ORF">GCM10011309_12100</name>
</gene>
<dbReference type="Proteomes" id="UP000600865">
    <property type="component" value="Unassembled WGS sequence"/>
</dbReference>
<protein>
    <submittedName>
        <fullName evidence="1">Uncharacterized protein</fullName>
    </submittedName>
</protein>
<dbReference type="RefSeq" id="WP_233349856.1">
    <property type="nucleotide sequence ID" value="NZ_BMYV01000001.1"/>
</dbReference>
<organism evidence="1 2">
    <name type="scientific">Litorimonas cladophorae</name>
    <dbReference type="NCBI Taxonomy" id="1220491"/>
    <lineage>
        <taxon>Bacteria</taxon>
        <taxon>Pseudomonadati</taxon>
        <taxon>Pseudomonadota</taxon>
        <taxon>Alphaproteobacteria</taxon>
        <taxon>Maricaulales</taxon>
        <taxon>Robiginitomaculaceae</taxon>
    </lineage>
</organism>